<evidence type="ECO:0000256" key="1">
    <source>
        <dbReference type="SAM" id="Coils"/>
    </source>
</evidence>
<proteinExistence type="predicted"/>
<accession>A0A8K0I9P6</accession>
<reference evidence="2" key="2">
    <citation type="submission" date="2019-07" db="EMBL/GenBank/DDBJ databases">
        <authorList>
            <person name="Yang Y."/>
            <person name="Bocs S."/>
            <person name="Baudouin L."/>
        </authorList>
    </citation>
    <scope>NUCLEOTIDE SEQUENCE</scope>
    <source>
        <tissue evidence="2">Spear leaf of Hainan Tall coconut</tissue>
    </source>
</reference>
<evidence type="ECO:0000313" key="3">
    <source>
        <dbReference type="Proteomes" id="UP000797356"/>
    </source>
</evidence>
<name>A0A8K0I9P6_COCNU</name>
<dbReference type="AlphaFoldDB" id="A0A8K0I9P6"/>
<dbReference type="Proteomes" id="UP000797356">
    <property type="component" value="Chromosome 5"/>
</dbReference>
<feature type="coiled-coil region" evidence="1">
    <location>
        <begin position="14"/>
        <end position="48"/>
    </location>
</feature>
<keyword evidence="1" id="KW-0175">Coiled coil</keyword>
<dbReference type="EMBL" id="CM017876">
    <property type="protein sequence ID" value="KAG1342290.1"/>
    <property type="molecule type" value="Genomic_DNA"/>
</dbReference>
<reference evidence="2" key="1">
    <citation type="journal article" date="2017" name="Gigascience">
        <title>The genome draft of coconut (Cocos nucifera).</title>
        <authorList>
            <person name="Xiao Y."/>
            <person name="Xu P."/>
            <person name="Fan H."/>
            <person name="Baudouin L."/>
            <person name="Xia W."/>
            <person name="Bocs S."/>
            <person name="Xu J."/>
            <person name="Li Q."/>
            <person name="Guo A."/>
            <person name="Zhou L."/>
            <person name="Li J."/>
            <person name="Wu Y."/>
            <person name="Ma Z."/>
            <person name="Armero A."/>
            <person name="Issali A.E."/>
            <person name="Liu N."/>
            <person name="Peng M."/>
            <person name="Yang Y."/>
        </authorList>
    </citation>
    <scope>NUCLEOTIDE SEQUENCE</scope>
    <source>
        <tissue evidence="2">Spear leaf of Hainan Tall coconut</tissue>
    </source>
</reference>
<gene>
    <name evidence="2" type="ORF">COCNU_05G005190</name>
</gene>
<comment type="caution">
    <text evidence="2">The sequence shown here is derived from an EMBL/GenBank/DDBJ whole genome shotgun (WGS) entry which is preliminary data.</text>
</comment>
<keyword evidence="3" id="KW-1185">Reference proteome</keyword>
<evidence type="ECO:0000313" key="2">
    <source>
        <dbReference type="EMBL" id="KAG1342290.1"/>
    </source>
</evidence>
<sequence>MRYRTKAEMFKVAKDRASKEAKEASTRVEAIEKRAQDAETALMKSIKENSHLLGVNEALTLEMEVLKVRLVKAKVFEKEARAALKDIEERMAMLQSDMEAQIEITAVRTVEKFWASKEFEGDKDRFAVDAYDEERCSIRSEVASHYPGLNLDFLDEDLKATNIDVVGAQSNPKDVS</sequence>
<organism evidence="2 3">
    <name type="scientific">Cocos nucifera</name>
    <name type="common">Coconut palm</name>
    <dbReference type="NCBI Taxonomy" id="13894"/>
    <lineage>
        <taxon>Eukaryota</taxon>
        <taxon>Viridiplantae</taxon>
        <taxon>Streptophyta</taxon>
        <taxon>Embryophyta</taxon>
        <taxon>Tracheophyta</taxon>
        <taxon>Spermatophyta</taxon>
        <taxon>Magnoliopsida</taxon>
        <taxon>Liliopsida</taxon>
        <taxon>Arecaceae</taxon>
        <taxon>Arecoideae</taxon>
        <taxon>Cocoseae</taxon>
        <taxon>Attaleinae</taxon>
        <taxon>Cocos</taxon>
    </lineage>
</organism>
<feature type="coiled-coil region" evidence="1">
    <location>
        <begin position="77"/>
        <end position="104"/>
    </location>
</feature>
<protein>
    <submittedName>
        <fullName evidence="2">Uncharacterized protein</fullName>
    </submittedName>
</protein>